<organism evidence="1 2">
    <name type="scientific">Giardia muris</name>
    <dbReference type="NCBI Taxonomy" id="5742"/>
    <lineage>
        <taxon>Eukaryota</taxon>
        <taxon>Metamonada</taxon>
        <taxon>Diplomonadida</taxon>
        <taxon>Hexamitidae</taxon>
        <taxon>Giardiinae</taxon>
        <taxon>Giardia</taxon>
    </lineage>
</organism>
<keyword evidence="2" id="KW-1185">Reference proteome</keyword>
<reference evidence="1 2" key="1">
    <citation type="submission" date="2019-05" db="EMBL/GenBank/DDBJ databases">
        <title>The compact genome of Giardia muris reveals important steps in the evolution of intestinal protozoan parasites.</title>
        <authorList>
            <person name="Xu F."/>
            <person name="Jimenez-Gonzalez A."/>
            <person name="Einarsson E."/>
            <person name="Astvaldsson A."/>
            <person name="Peirasmaki D."/>
            <person name="Eckmann L."/>
            <person name="Andersson J.O."/>
            <person name="Svard S.G."/>
            <person name="Jerlstrom-Hultqvist J."/>
        </authorList>
    </citation>
    <scope>NUCLEOTIDE SEQUENCE [LARGE SCALE GENOMIC DNA]</scope>
    <source>
        <strain evidence="1 2">Roberts-Thomson</strain>
    </source>
</reference>
<gene>
    <name evidence="1" type="ORF">GMRT_14211</name>
</gene>
<dbReference type="EMBL" id="VDLU01000001">
    <property type="protein sequence ID" value="TNJ30250.1"/>
    <property type="molecule type" value="Genomic_DNA"/>
</dbReference>
<accession>A0A4Z1SXJ7</accession>
<evidence type="ECO:0000313" key="1">
    <source>
        <dbReference type="EMBL" id="TNJ30250.1"/>
    </source>
</evidence>
<sequence>MPTPFQPPCGIKVEYEENAYTLGVLYPRFDETQTVLNPDELRERARLQELLARLRKPTTNRAVLLKSQYTIQRLKGESVYSSFSSIEWEEEDLEDKGLSPPTLEKDSGQQRMGIINHRMIKAQPSVSRVFQHYDKVIKRSLRAGKYPLMKDVDQSPMGQADEAIPKTWFLSPRTNVSQYYSTQYQVDSMDSRLFLSQP</sequence>
<proteinExistence type="predicted"/>
<comment type="caution">
    <text evidence="1">The sequence shown here is derived from an EMBL/GenBank/DDBJ whole genome shotgun (WGS) entry which is preliminary data.</text>
</comment>
<name>A0A4Z1SXJ7_GIAMU</name>
<dbReference type="AlphaFoldDB" id="A0A4Z1SXJ7"/>
<evidence type="ECO:0000313" key="2">
    <source>
        <dbReference type="Proteomes" id="UP000315496"/>
    </source>
</evidence>
<dbReference type="Proteomes" id="UP000315496">
    <property type="component" value="Chromosome 1"/>
</dbReference>
<dbReference type="VEuPathDB" id="GiardiaDB:GMRT_14211"/>
<protein>
    <submittedName>
        <fullName evidence="1">Uncharacterized protein</fullName>
    </submittedName>
</protein>